<feature type="transmembrane region" description="Helical" evidence="1">
    <location>
        <begin position="113"/>
        <end position="138"/>
    </location>
</feature>
<accession>A0A4U7ALS8</accession>
<keyword evidence="1" id="KW-0472">Membrane</keyword>
<keyword evidence="1" id="KW-0812">Transmembrane</keyword>
<proteinExistence type="predicted"/>
<organism evidence="2 3">
    <name type="scientific">Elsinoe australis</name>
    <dbReference type="NCBI Taxonomy" id="40998"/>
    <lineage>
        <taxon>Eukaryota</taxon>
        <taxon>Fungi</taxon>
        <taxon>Dikarya</taxon>
        <taxon>Ascomycota</taxon>
        <taxon>Pezizomycotina</taxon>
        <taxon>Dothideomycetes</taxon>
        <taxon>Dothideomycetidae</taxon>
        <taxon>Myriangiales</taxon>
        <taxon>Elsinoaceae</taxon>
        <taxon>Elsinoe</taxon>
    </lineage>
</organism>
<keyword evidence="1" id="KW-1133">Transmembrane helix</keyword>
<comment type="caution">
    <text evidence="2">The sequence shown here is derived from an EMBL/GenBank/DDBJ whole genome shotgun (WGS) entry which is preliminary data.</text>
</comment>
<dbReference type="EMBL" id="PTQR01000123">
    <property type="protein sequence ID" value="TKX18993.1"/>
    <property type="molecule type" value="Genomic_DNA"/>
</dbReference>
<gene>
    <name evidence="2" type="ORF">C1H76_8882</name>
</gene>
<reference evidence="2 3" key="1">
    <citation type="submission" date="2018-02" db="EMBL/GenBank/DDBJ databases">
        <title>Draft genome sequences of Elsinoe sp., causing black scab on jojoba.</title>
        <authorList>
            <person name="Stodart B."/>
            <person name="Jeffress S."/>
            <person name="Ash G."/>
            <person name="Arun Chinnappa K."/>
        </authorList>
    </citation>
    <scope>NUCLEOTIDE SEQUENCE [LARGE SCALE GENOMIC DNA]</scope>
    <source>
        <strain evidence="2 3">Hillstone_2</strain>
    </source>
</reference>
<dbReference type="Pfam" id="PF11915">
    <property type="entry name" value="DUF3433"/>
    <property type="match status" value="1"/>
</dbReference>
<feature type="transmembrane region" description="Helical" evidence="1">
    <location>
        <begin position="150"/>
        <end position="173"/>
    </location>
</feature>
<evidence type="ECO:0000313" key="2">
    <source>
        <dbReference type="EMBL" id="TKX18993.1"/>
    </source>
</evidence>
<dbReference type="Proteomes" id="UP000308133">
    <property type="component" value="Unassembled WGS sequence"/>
</dbReference>
<protein>
    <submittedName>
        <fullName evidence="2">Uncharacterized protein</fullName>
    </submittedName>
</protein>
<evidence type="ECO:0000313" key="3">
    <source>
        <dbReference type="Proteomes" id="UP000308133"/>
    </source>
</evidence>
<name>A0A4U7ALS8_9PEZI</name>
<dbReference type="InterPro" id="IPR021840">
    <property type="entry name" value="DUF3433"/>
</dbReference>
<dbReference type="AlphaFoldDB" id="A0A4U7ALS8"/>
<evidence type="ECO:0000256" key="1">
    <source>
        <dbReference type="SAM" id="Phobius"/>
    </source>
</evidence>
<sequence length="324" mass="36662">MKGALDQGFHLKGPWILEQNDGPAGDWVFAGVKINSADSTNVNIVIRGLPTVLTQWYVNTQLVNLSMRLRINQCWSDLATRPRTLNRSLALTYSTQMSYFVPKDAISKGHYRLATVSSIAFIGQLWPAFVAGLCSFYRTEPDQVLVTFSWPAFVIVCTFILLSAVALILGWPFEHETLMRESRSIADNLRPFVHSSITSNPSIRYAAICRTRKDMYANVYVKNFLYELYLKLSACGKFHLMVDITGHQYEGVAIKASNIVTIPNLVASRQKHRQDIGPFREWIRNSFSGHMLRRLFGQGVLEQHWYAGQNAPGLGVALMNYHQV</sequence>